<sequence length="332" mass="39199">MNKLMKFYYNTLTKISRRTIKHSKKIKPLNRFSKYYTHVPILDEKVNSIIAKSIRQNIPLMAARYGSTELSTITNVLSYKNKSTILLDSAKYLLGINSKFWDIDERQLCYLCELSGFFPNGDISLLDKFTNLMVNTSKDLDILGIWVGLEEQIFTIPEQTYLVQLRALEPWFYQEPWTFQLKGKKVLVIHPFEDSIKRQYKKRENLFENKKVLPEFDLKTIKAVQTISDNNDYKYKNWFEALEFMKREIDKVDFDVAIIGCGAYGFPLASYVKKLGKQAIHLGGMVQWLFGIKGQRWMDYERYKYMPNEFWVFPLESEKPKGYKKVEGGCYW</sequence>
<comment type="caution">
    <text evidence="1">The sequence shown here is derived from an EMBL/GenBank/DDBJ whole genome shotgun (WGS) entry which is preliminary data.</text>
</comment>
<dbReference type="EMBL" id="SELH01000011">
    <property type="protein sequence ID" value="TWP30658.1"/>
    <property type="molecule type" value="Genomic_DNA"/>
</dbReference>
<dbReference type="OrthoDB" id="9795420at2"/>
<dbReference type="Proteomes" id="UP000319499">
    <property type="component" value="Unassembled WGS sequence"/>
</dbReference>
<keyword evidence="2" id="KW-1185">Reference proteome</keyword>
<evidence type="ECO:0000313" key="2">
    <source>
        <dbReference type="Proteomes" id="UP000319499"/>
    </source>
</evidence>
<organism evidence="1 2">
    <name type="scientific">Apibacter muscae</name>
    <dbReference type="NCBI Taxonomy" id="2509004"/>
    <lineage>
        <taxon>Bacteria</taxon>
        <taxon>Pseudomonadati</taxon>
        <taxon>Bacteroidota</taxon>
        <taxon>Flavobacteriia</taxon>
        <taxon>Flavobacteriales</taxon>
        <taxon>Weeksellaceae</taxon>
        <taxon>Apibacter</taxon>
    </lineage>
</organism>
<protein>
    <recommendedName>
        <fullName evidence="3">DUF1792 domain-containing protein</fullName>
    </recommendedName>
</protein>
<proteinExistence type="predicted"/>
<evidence type="ECO:0000313" key="1">
    <source>
        <dbReference type="EMBL" id="TWP30658.1"/>
    </source>
</evidence>
<evidence type="ECO:0008006" key="3">
    <source>
        <dbReference type="Google" id="ProtNLM"/>
    </source>
</evidence>
<dbReference type="SUPFAM" id="SSF51905">
    <property type="entry name" value="FAD/NAD(P)-binding domain"/>
    <property type="match status" value="1"/>
</dbReference>
<accession>A0A563DK84</accession>
<dbReference type="AlphaFoldDB" id="A0A563DK84"/>
<reference evidence="1 2" key="1">
    <citation type="submission" date="2019-02" db="EMBL/GenBank/DDBJ databases">
        <title>Apibacter muscae sp. nov.: a novel member of the house fly microbiota.</title>
        <authorList>
            <person name="Park R."/>
        </authorList>
    </citation>
    <scope>NUCLEOTIDE SEQUENCE [LARGE SCALE GENOMIC DNA]</scope>
    <source>
        <strain evidence="1 2">AL1</strain>
    </source>
</reference>
<gene>
    <name evidence="1" type="ORF">ETU09_01260</name>
</gene>
<name>A0A563DK84_9FLAO</name>
<dbReference type="InterPro" id="IPR036188">
    <property type="entry name" value="FAD/NAD-bd_sf"/>
</dbReference>